<gene>
    <name evidence="2" type="ORF">LPJ64_001716</name>
</gene>
<dbReference type="Pfam" id="PF14033">
    <property type="entry name" value="DUF4246"/>
    <property type="match status" value="1"/>
</dbReference>
<dbReference type="PANTHER" id="PTHR33119">
    <property type="entry name" value="IFI3P"/>
    <property type="match status" value="1"/>
</dbReference>
<keyword evidence="3" id="KW-1185">Reference proteome</keyword>
<evidence type="ECO:0000313" key="2">
    <source>
        <dbReference type="EMBL" id="KAJ1646832.1"/>
    </source>
</evidence>
<dbReference type="InterPro" id="IPR049192">
    <property type="entry name" value="DUF4246_C"/>
</dbReference>
<dbReference type="Proteomes" id="UP001145021">
    <property type="component" value="Unassembled WGS sequence"/>
</dbReference>
<evidence type="ECO:0000313" key="3">
    <source>
        <dbReference type="Proteomes" id="UP001145021"/>
    </source>
</evidence>
<comment type="caution">
    <text evidence="2">The sequence shown here is derived from an EMBL/GenBank/DDBJ whole genome shotgun (WGS) entry which is preliminary data.</text>
</comment>
<proteinExistence type="predicted"/>
<evidence type="ECO:0000259" key="1">
    <source>
        <dbReference type="Pfam" id="PF14033"/>
    </source>
</evidence>
<dbReference type="PANTHER" id="PTHR33119:SF1">
    <property type="entry name" value="FE2OG DIOXYGENASE DOMAIN-CONTAINING PROTEIN"/>
    <property type="match status" value="1"/>
</dbReference>
<sequence>MSDSSIKSRFSFYNPNHRQYGRSFNDHLKYNNKHGIVFAAKIHTVSTLAERRLQRVSGFLRTQPGWMDLLDDEMTFNKWAREAPDEKLMEVEVQYLADELNRNSDISHHVPMASAWSASPNFSWLPAEFYIAEDGTTRIDSYINNLHPKRHAKLYDLIAQVFSKSVPVFEQVITDAVYTSPPRIREGFVSYYTNVEPMPTDYNSSDYIQKLEQWRADAQHMGPQPDPYAKFDRPIPPQTLRNRRVQIVAKMHNIVLSPEQPEYPGDNEWYVEAMSNERIIATVVCYYDEHNVTQGDIAFRDRLNSKIEYVEGDRQSINLDYGLLKNPRADSEILTKYIGSVNIFQGLCVGFPNLYQCKSSGFKLADPTKPGHRKMLTFYLIDPSIKIPSTEFVPPQQKSWWAERVSKTKPFREMPLIIREQIFDNVNFPISLEKALRIRRKMNEERDAQNRYATGTYFEQKFVFNETS</sequence>
<accession>A0A9W7XQ17</accession>
<reference evidence="2" key="1">
    <citation type="submission" date="2022-07" db="EMBL/GenBank/DDBJ databases">
        <title>Phylogenomic reconstructions and comparative analyses of Kickxellomycotina fungi.</title>
        <authorList>
            <person name="Reynolds N.K."/>
            <person name="Stajich J.E."/>
            <person name="Barry K."/>
            <person name="Grigoriev I.V."/>
            <person name="Crous P."/>
            <person name="Smith M.E."/>
        </authorList>
    </citation>
    <scope>NUCLEOTIDE SEQUENCE</scope>
    <source>
        <strain evidence="2">NBRC 105413</strain>
    </source>
</reference>
<feature type="domain" description="DUF4246" evidence="1">
    <location>
        <begin position="116"/>
        <end position="403"/>
    </location>
</feature>
<protein>
    <recommendedName>
        <fullName evidence="1">DUF4246 domain-containing protein</fullName>
    </recommendedName>
</protein>
<dbReference type="InterPro" id="IPR025340">
    <property type="entry name" value="DUF4246"/>
</dbReference>
<name>A0A9W7XQ17_9FUNG</name>
<organism evidence="2 3">
    <name type="scientific">Coemansia asiatica</name>
    <dbReference type="NCBI Taxonomy" id="1052880"/>
    <lineage>
        <taxon>Eukaryota</taxon>
        <taxon>Fungi</taxon>
        <taxon>Fungi incertae sedis</taxon>
        <taxon>Zoopagomycota</taxon>
        <taxon>Kickxellomycotina</taxon>
        <taxon>Kickxellomycetes</taxon>
        <taxon>Kickxellales</taxon>
        <taxon>Kickxellaceae</taxon>
        <taxon>Coemansia</taxon>
    </lineage>
</organism>
<dbReference type="EMBL" id="JANBOH010000047">
    <property type="protein sequence ID" value="KAJ1646832.1"/>
    <property type="molecule type" value="Genomic_DNA"/>
</dbReference>
<dbReference type="AlphaFoldDB" id="A0A9W7XQ17"/>